<accession>A0A844Z3W4</accession>
<comment type="caution">
    <text evidence="1">The sequence shown here is derived from an EMBL/GenBank/DDBJ whole genome shotgun (WGS) entry which is preliminary data.</text>
</comment>
<keyword evidence="2" id="KW-1185">Reference proteome</keyword>
<evidence type="ECO:0000313" key="2">
    <source>
        <dbReference type="Proteomes" id="UP000460290"/>
    </source>
</evidence>
<dbReference type="Proteomes" id="UP000460290">
    <property type="component" value="Unassembled WGS sequence"/>
</dbReference>
<proteinExistence type="predicted"/>
<dbReference type="EMBL" id="WTYZ01000001">
    <property type="protein sequence ID" value="MXO81787.1"/>
    <property type="molecule type" value="Genomic_DNA"/>
</dbReference>
<dbReference type="Gene3D" id="3.40.50.450">
    <property type="match status" value="1"/>
</dbReference>
<evidence type="ECO:0000313" key="1">
    <source>
        <dbReference type="EMBL" id="MXO81787.1"/>
    </source>
</evidence>
<dbReference type="OrthoDB" id="2974768at2"/>
<organism evidence="1 2">
    <name type="scientific">Pontixanthobacter aestiaquae</name>
    <dbReference type="NCBI Taxonomy" id="1509367"/>
    <lineage>
        <taxon>Bacteria</taxon>
        <taxon>Pseudomonadati</taxon>
        <taxon>Pseudomonadota</taxon>
        <taxon>Alphaproteobacteria</taxon>
        <taxon>Sphingomonadales</taxon>
        <taxon>Erythrobacteraceae</taxon>
        <taxon>Pontixanthobacter</taxon>
    </lineage>
</organism>
<protein>
    <recommendedName>
        <fullName evidence="3">Tetratricopeptide repeat-containing protein</fullName>
    </recommendedName>
</protein>
<evidence type="ECO:0008006" key="3">
    <source>
        <dbReference type="Google" id="ProtNLM"/>
    </source>
</evidence>
<dbReference type="InterPro" id="IPR046880">
    <property type="entry name" value="TPR-S"/>
</dbReference>
<gene>
    <name evidence="1" type="ORF">GRI35_00180</name>
</gene>
<sequence>MTSLSLRILRLARSGSLERAWSLMEQHSLLDSDTDQRALTLQARLVKDRAKRADGAERARLFAESAAIYAKAGALDNGSYPLINAASLSLLAGQKAQSEKLARDVLTALDANPDEAETPYWLGATRAEALLLLGQEPEARAALRKAVTKQPAAWEDHAATIGQFELLCRELDCDAEWLDQLRPPSAVRFSGIMNVEQSDAAVEKQIDDWLERENVGFGYGALAAGSDIWIAEALLRRGAELHVVLPCDRATFRQISVSAIDPAWEARFEVMMEQAETAECLDYAPAPDAAAVERGDQVALGLAIHRATQLRTTAKRLRIVGQTDTLTEAEVSGVALLKARRRRQPVSRQATTGTQSCAIFVTKDGLQSFDSLTDAWDNTRKQGGTCVVDWIVTDRTDELPPKVIDRLSAMLDCAEADQCLATHAASFGLLGDGTDMRVESAGEMRWTGGRTPIFALI</sequence>
<dbReference type="Pfam" id="PF20308">
    <property type="entry name" value="TPR-S"/>
    <property type="match status" value="1"/>
</dbReference>
<dbReference type="RefSeq" id="WP_160612153.1">
    <property type="nucleotide sequence ID" value="NZ_JAUFQM010000001.1"/>
</dbReference>
<reference evidence="1 2" key="1">
    <citation type="submission" date="2019-12" db="EMBL/GenBank/DDBJ databases">
        <title>Genomic-based taxomic classification of the family Erythrobacteraceae.</title>
        <authorList>
            <person name="Xu L."/>
        </authorList>
    </citation>
    <scope>NUCLEOTIDE SEQUENCE [LARGE SCALE GENOMIC DNA]</scope>
    <source>
        <strain evidence="1 2">KCTC 42006</strain>
    </source>
</reference>
<dbReference type="AlphaFoldDB" id="A0A844Z3W4"/>
<name>A0A844Z3W4_9SPHN</name>